<evidence type="ECO:0000256" key="1">
    <source>
        <dbReference type="SAM" id="SignalP"/>
    </source>
</evidence>
<dbReference type="OrthoDB" id="6314547at2"/>
<proteinExistence type="predicted"/>
<evidence type="ECO:0000313" key="3">
    <source>
        <dbReference type="Proteomes" id="UP000076503"/>
    </source>
</evidence>
<sequence length="235" mass="26293">MKRRGFIKSAVIMGASSAAGVSMPVWAHQSKHATAYTQRLNNSELLSWNVTNPTTLIENPQQTIVEVRLKPRVARRYGSKVYILFESMNQIDIYDDKGTILGFIPLSMHVKDFTIDEKRQRLFVTGETSYSIYALDFEGDVLGSFGESGNELEHQLNGVKSITCDVSGYIHVLDSHSNSIKIYDNQGIYLKSYGPRELYTKTRLLTIDGYDSITAIGGKFADTVYKFDISGQPLG</sequence>
<accession>A0A167CN32</accession>
<dbReference type="Gene3D" id="2.120.10.30">
    <property type="entry name" value="TolB, C-terminal domain"/>
    <property type="match status" value="1"/>
</dbReference>
<reference evidence="2 3" key="1">
    <citation type="submission" date="2013-07" db="EMBL/GenBank/DDBJ databases">
        <title>Comparative Genomic and Metabolomic Analysis of Twelve Strains of Pseudoalteromonas luteoviolacea.</title>
        <authorList>
            <person name="Vynne N.G."/>
            <person name="Mansson M."/>
            <person name="Gram L."/>
        </authorList>
    </citation>
    <scope>NUCLEOTIDE SEQUENCE [LARGE SCALE GENOMIC DNA]</scope>
    <source>
        <strain evidence="2 3">H33</strain>
    </source>
</reference>
<dbReference type="PATRIC" id="fig|1365251.3.peg.4030"/>
<dbReference type="EMBL" id="AUXZ01000096">
    <property type="protein sequence ID" value="KZN47860.1"/>
    <property type="molecule type" value="Genomic_DNA"/>
</dbReference>
<feature type="signal peptide" evidence="1">
    <location>
        <begin position="1"/>
        <end position="27"/>
    </location>
</feature>
<name>A0A167CN32_9GAMM</name>
<evidence type="ECO:0000313" key="2">
    <source>
        <dbReference type="EMBL" id="KZN47860.1"/>
    </source>
</evidence>
<keyword evidence="1" id="KW-0732">Signal</keyword>
<evidence type="ECO:0008006" key="4">
    <source>
        <dbReference type="Google" id="ProtNLM"/>
    </source>
</evidence>
<dbReference type="AlphaFoldDB" id="A0A167CN32"/>
<dbReference type="SUPFAM" id="SSF101898">
    <property type="entry name" value="NHL repeat"/>
    <property type="match status" value="1"/>
</dbReference>
<organism evidence="2 3">
    <name type="scientific">Pseudoalteromonas luteoviolacea H33</name>
    <dbReference type="NCBI Taxonomy" id="1365251"/>
    <lineage>
        <taxon>Bacteria</taxon>
        <taxon>Pseudomonadati</taxon>
        <taxon>Pseudomonadota</taxon>
        <taxon>Gammaproteobacteria</taxon>
        <taxon>Alteromonadales</taxon>
        <taxon>Pseudoalteromonadaceae</taxon>
        <taxon>Pseudoalteromonas</taxon>
    </lineage>
</organism>
<feature type="chain" id="PRO_5007884764" description="6-bladed beta-propeller" evidence="1">
    <location>
        <begin position="28"/>
        <end position="235"/>
    </location>
</feature>
<dbReference type="Proteomes" id="UP000076503">
    <property type="component" value="Unassembled WGS sequence"/>
</dbReference>
<comment type="caution">
    <text evidence="2">The sequence shown here is derived from an EMBL/GenBank/DDBJ whole genome shotgun (WGS) entry which is preliminary data.</text>
</comment>
<protein>
    <recommendedName>
        <fullName evidence="4">6-bladed beta-propeller</fullName>
    </recommendedName>
</protein>
<gene>
    <name evidence="2" type="ORF">N476_22815</name>
</gene>
<dbReference type="RefSeq" id="WP_063363284.1">
    <property type="nucleotide sequence ID" value="NZ_AUXZ01000096.1"/>
</dbReference>
<dbReference type="InterPro" id="IPR011042">
    <property type="entry name" value="6-blade_b-propeller_TolB-like"/>
</dbReference>